<keyword evidence="2" id="KW-1185">Reference proteome</keyword>
<comment type="caution">
    <text evidence="1">The sequence shown here is derived from an EMBL/GenBank/DDBJ whole genome shotgun (WGS) entry which is preliminary data.</text>
</comment>
<dbReference type="Proteomes" id="UP000789375">
    <property type="component" value="Unassembled WGS sequence"/>
</dbReference>
<organism evidence="1 2">
    <name type="scientific">Funneliformis mosseae</name>
    <name type="common">Endomycorrhizal fungus</name>
    <name type="synonym">Glomus mosseae</name>
    <dbReference type="NCBI Taxonomy" id="27381"/>
    <lineage>
        <taxon>Eukaryota</taxon>
        <taxon>Fungi</taxon>
        <taxon>Fungi incertae sedis</taxon>
        <taxon>Mucoromycota</taxon>
        <taxon>Glomeromycotina</taxon>
        <taxon>Glomeromycetes</taxon>
        <taxon>Glomerales</taxon>
        <taxon>Glomeraceae</taxon>
        <taxon>Funneliformis</taxon>
    </lineage>
</organism>
<sequence>MPFDATVNFGSVDVKNFVQPTLNAAVTSIILNHYGFTYCNHVDQNLCGTCLSAQGAGTAV</sequence>
<evidence type="ECO:0000313" key="1">
    <source>
        <dbReference type="EMBL" id="CAG8653418.1"/>
    </source>
</evidence>
<dbReference type="EMBL" id="CAJVPP010004654">
    <property type="protein sequence ID" value="CAG8653418.1"/>
    <property type="molecule type" value="Genomic_DNA"/>
</dbReference>
<proteinExistence type="predicted"/>
<dbReference type="AlphaFoldDB" id="A0A9N9DUJ5"/>
<protein>
    <submittedName>
        <fullName evidence="1">11897_t:CDS:1</fullName>
    </submittedName>
</protein>
<accession>A0A9N9DUJ5</accession>
<evidence type="ECO:0000313" key="2">
    <source>
        <dbReference type="Proteomes" id="UP000789375"/>
    </source>
</evidence>
<name>A0A9N9DUJ5_FUNMO</name>
<reference evidence="1" key="1">
    <citation type="submission" date="2021-06" db="EMBL/GenBank/DDBJ databases">
        <authorList>
            <person name="Kallberg Y."/>
            <person name="Tangrot J."/>
            <person name="Rosling A."/>
        </authorList>
    </citation>
    <scope>NUCLEOTIDE SEQUENCE</scope>
    <source>
        <strain evidence="1">87-6 pot B 2015</strain>
    </source>
</reference>
<gene>
    <name evidence="1" type="ORF">FMOSSE_LOCUS11587</name>
</gene>